<dbReference type="Proteomes" id="UP001178461">
    <property type="component" value="Chromosome 1"/>
</dbReference>
<feature type="region of interest" description="Disordered" evidence="1">
    <location>
        <begin position="816"/>
        <end position="1096"/>
    </location>
</feature>
<feature type="compositionally biased region" description="Polar residues" evidence="1">
    <location>
        <begin position="619"/>
        <end position="629"/>
    </location>
</feature>
<evidence type="ECO:0000313" key="2">
    <source>
        <dbReference type="EMBL" id="CAI5761948.1"/>
    </source>
</evidence>
<feature type="region of interest" description="Disordered" evidence="1">
    <location>
        <begin position="361"/>
        <end position="385"/>
    </location>
</feature>
<dbReference type="PANTHER" id="PTHR21937">
    <property type="entry name" value="CCDC66 DOMAIN-CONTAINING PROTEIN"/>
    <property type="match status" value="1"/>
</dbReference>
<protein>
    <recommendedName>
        <fullName evidence="4">KIAA2012</fullName>
    </recommendedName>
</protein>
<feature type="compositionally biased region" description="Basic and acidic residues" evidence="1">
    <location>
        <begin position="729"/>
        <end position="753"/>
    </location>
</feature>
<feature type="compositionally biased region" description="Basic and acidic residues" evidence="1">
    <location>
        <begin position="783"/>
        <end position="796"/>
    </location>
</feature>
<feature type="compositionally biased region" description="Basic and acidic residues" evidence="1">
    <location>
        <begin position="599"/>
        <end position="608"/>
    </location>
</feature>
<proteinExistence type="predicted"/>
<feature type="region of interest" description="Disordered" evidence="1">
    <location>
        <begin position="517"/>
        <end position="799"/>
    </location>
</feature>
<gene>
    <name evidence="2" type="ORF">PODLI_1B030040</name>
</gene>
<feature type="compositionally biased region" description="Basic and acidic residues" evidence="1">
    <location>
        <begin position="958"/>
        <end position="1096"/>
    </location>
</feature>
<keyword evidence="3" id="KW-1185">Reference proteome</keyword>
<sequence length="1249" mass="144070">MSHLSILSRGTGQVVRKKEEKLEVYFNPEDYLNWQSLETDFHDYHDLEGDCGLCLPKTYSTRTGALLLYSEDLAKPSRKLKGIRKTQRRLRSKSQRIHIELHTLQDLVRAILAYGRKKDKNRVTWQPYLHFLTEPDIRTDRQMRPGYSPKRYLLKLSQTWDPHILRKLQCAGYIRDPLLLEEDTPDHRKNQDLSAVPPKYNLLHIFCSPYQYLQAELEEEQAKPGLASSSRKQYEEKVKLGEIYEEGKHARIRARIPLRISVRKLSFHLPRQRPKESTWSQHIAYSRIPEDKWVEVHRDGEVQDHSEEVANQPRDHQATGKTSIDTSELWCEKSHVTFYGGFFPGKKITYSVNRKYLKGKHERDKGTPVTTDLFSPIQPGTRPEQSEVMEEHRKEVPEICRLPQISEDSPRAYREKLKSGKLPKEPVAFPLLVQLEKEPEAKNLRGTSCNEPRPEVDVCDEHLPPLPNDLILEPEHKNQQQQQERVMINSEIPEASQGSFHLPPINNGEFLLNGRKMRKKEEHSEKNSQYQREHQNGTSLHHLPPDTEIPYPSPLGSVQTTDDSRHSGFIPDEEGDGKLFLKTRAAVSIRSPETPPAAEELRGKEPLKRQQAGELRGNQHGTGNEQSTMGDERVLAESKKRDQKSQNGLCGNKHLVPRKEEKGLSSLPPTDSRKEKDVGNFLQDTEKQLDNLPQSASPSHLEPHIVHPTRISASDREEVSEMDSTNMEILDHSAKIEKGARMGTHSSEKHLVGEEDDEEEKTLPEKTRKPTKATDPKAAAGVVEDKVKTGKKKPELVRTGNVLKVQKKMLKKDKRTDFVVGKPKQKKAVWKTVPSSKEKSAGVKRSEAAVDPNHDEEKGDVAVEIEQISSLLEGEGGDEEEKGGFSDQSPPLSSPLREEPLLPLEEGEEPSADDVLHPSGPHAVPAEETAAVACPVVAPADGSQPDTALSNDPPEPLDPPRNKQEEKLSREQMIAERAEKRRLAVERKRREQEERKRKEQEEQERMERMKEEMEQEQQKRMAEMRLRKQQLEEERRRQEEEAARQRQAEKAAQERARHQQEELRRKLLEMQKKKQEEERERAEAEKRRQKEREMQLEEERRLLAEMAEEQRLEYERRKQEEEERVRREAEERRRREEEEARLALEEAKRQALLLARQRADSEKEKEFHYKLLVEAGGLERRQAISRPWVYSYFQFPVKSYCQSPLSKTSNGGGKCLHLDHWAILDIGHYLLARKPGESGEATVGEVSCQ</sequence>
<evidence type="ECO:0008006" key="4">
    <source>
        <dbReference type="Google" id="ProtNLM"/>
    </source>
</evidence>
<feature type="compositionally biased region" description="Basic and acidic residues" evidence="1">
    <location>
        <begin position="761"/>
        <end position="775"/>
    </location>
</feature>
<name>A0AA35NUU4_9SAUR</name>
<dbReference type="AlphaFoldDB" id="A0AA35NUU4"/>
<dbReference type="Pfam" id="PF15709">
    <property type="entry name" value="DUF4670"/>
    <property type="match status" value="1"/>
</dbReference>
<evidence type="ECO:0000313" key="3">
    <source>
        <dbReference type="Proteomes" id="UP001178461"/>
    </source>
</evidence>
<feature type="compositionally biased region" description="Low complexity" evidence="1">
    <location>
        <begin position="921"/>
        <end position="940"/>
    </location>
</feature>
<dbReference type="EMBL" id="OX395126">
    <property type="protein sequence ID" value="CAI5761948.1"/>
    <property type="molecule type" value="Genomic_DNA"/>
</dbReference>
<feature type="compositionally biased region" description="Basic and acidic residues" evidence="1">
    <location>
        <begin position="630"/>
        <end position="644"/>
    </location>
</feature>
<organism evidence="2 3">
    <name type="scientific">Podarcis lilfordi</name>
    <name type="common">Lilford's wall lizard</name>
    <dbReference type="NCBI Taxonomy" id="74358"/>
    <lineage>
        <taxon>Eukaryota</taxon>
        <taxon>Metazoa</taxon>
        <taxon>Chordata</taxon>
        <taxon>Craniata</taxon>
        <taxon>Vertebrata</taxon>
        <taxon>Euteleostomi</taxon>
        <taxon>Lepidosauria</taxon>
        <taxon>Squamata</taxon>
        <taxon>Bifurcata</taxon>
        <taxon>Unidentata</taxon>
        <taxon>Episquamata</taxon>
        <taxon>Laterata</taxon>
        <taxon>Lacertibaenia</taxon>
        <taxon>Lacertidae</taxon>
        <taxon>Podarcis</taxon>
    </lineage>
</organism>
<feature type="compositionally biased region" description="Basic and acidic residues" evidence="1">
    <location>
        <begin position="671"/>
        <end position="689"/>
    </location>
</feature>
<dbReference type="InterPro" id="IPR031440">
    <property type="entry name" value="DUF4670"/>
</dbReference>
<feature type="region of interest" description="Disordered" evidence="1">
    <location>
        <begin position="1111"/>
        <end position="1139"/>
    </location>
</feature>
<feature type="compositionally biased region" description="Basic and acidic residues" evidence="1">
    <location>
        <begin position="519"/>
        <end position="535"/>
    </location>
</feature>
<dbReference type="PANTHER" id="PTHR21937:SF5">
    <property type="entry name" value="GENE 973-RELATED"/>
    <property type="match status" value="1"/>
</dbReference>
<evidence type="ECO:0000256" key="1">
    <source>
        <dbReference type="SAM" id="MobiDB-lite"/>
    </source>
</evidence>
<feature type="compositionally biased region" description="Basic and acidic residues" evidence="1">
    <location>
        <begin position="836"/>
        <end position="861"/>
    </location>
</feature>
<reference evidence="2" key="1">
    <citation type="submission" date="2022-12" db="EMBL/GenBank/DDBJ databases">
        <authorList>
            <person name="Alioto T."/>
            <person name="Alioto T."/>
            <person name="Gomez Garrido J."/>
        </authorList>
    </citation>
    <scope>NUCLEOTIDE SEQUENCE</scope>
</reference>
<accession>A0AA35NUU4</accession>